<dbReference type="AlphaFoldDB" id="A0A2V5KF91"/>
<comment type="caution">
    <text evidence="1">The sequence shown here is derived from an EMBL/GenBank/DDBJ whole genome shotgun (WGS) entry which is preliminary data.</text>
</comment>
<proteinExistence type="predicted"/>
<evidence type="ECO:0000313" key="2">
    <source>
        <dbReference type="Proteomes" id="UP000247476"/>
    </source>
</evidence>
<dbReference type="EMBL" id="QJVJ01000001">
    <property type="protein sequence ID" value="PYI57044.1"/>
    <property type="molecule type" value="Genomic_DNA"/>
</dbReference>
<sequence length="175" mass="19816">MDLSHYFYITPEEYAQAAAIGVDNQTLDRRVRGLGWKKERAITTPIRRLDKSRSYWREVAEKNGISFSAFHSRLSRGWSPEDAATKPKQTPEEIRDQALRATEQIRKIPRWCLDLAAKNGIQSATLHLRIKKGMSFEEAATRPLMSRSQAGVRGAAALRTREGDWAAQIFKKGGS</sequence>
<evidence type="ECO:0000313" key="1">
    <source>
        <dbReference type="EMBL" id="PYI57044.1"/>
    </source>
</evidence>
<dbReference type="Proteomes" id="UP000247476">
    <property type="component" value="Unassembled WGS sequence"/>
</dbReference>
<accession>A0A2V5KF91</accession>
<gene>
    <name evidence="1" type="ORF">DLM86_00930</name>
</gene>
<organism evidence="1 2">
    <name type="scientific">Paenibacillus flagellatus</name>
    <dbReference type="NCBI Taxonomy" id="2211139"/>
    <lineage>
        <taxon>Bacteria</taxon>
        <taxon>Bacillati</taxon>
        <taxon>Bacillota</taxon>
        <taxon>Bacilli</taxon>
        <taxon>Bacillales</taxon>
        <taxon>Paenibacillaceae</taxon>
        <taxon>Paenibacillus</taxon>
    </lineage>
</organism>
<name>A0A2V5KF91_9BACL</name>
<protein>
    <submittedName>
        <fullName evidence="1">Uncharacterized protein</fullName>
    </submittedName>
</protein>
<reference evidence="1 2" key="1">
    <citation type="submission" date="2018-05" db="EMBL/GenBank/DDBJ databases">
        <title>Paenibacillus flagellatus sp. nov., isolated from selenium mineral soil.</title>
        <authorList>
            <person name="Dai X."/>
        </authorList>
    </citation>
    <scope>NUCLEOTIDE SEQUENCE [LARGE SCALE GENOMIC DNA]</scope>
    <source>
        <strain evidence="1 2">DXL2</strain>
    </source>
</reference>
<keyword evidence="2" id="KW-1185">Reference proteome</keyword>